<feature type="compositionally biased region" description="Low complexity" evidence="10">
    <location>
        <begin position="291"/>
        <end position="307"/>
    </location>
</feature>
<feature type="active site" description="Proton acceptor" evidence="6">
    <location>
        <position position="635"/>
    </location>
</feature>
<evidence type="ECO:0000256" key="10">
    <source>
        <dbReference type="SAM" id="MobiDB-lite"/>
    </source>
</evidence>
<proteinExistence type="predicted"/>
<keyword evidence="4" id="KW-0418">Kinase</keyword>
<dbReference type="InterPro" id="IPR030616">
    <property type="entry name" value="Aur-like"/>
</dbReference>
<feature type="compositionally biased region" description="Low complexity" evidence="10">
    <location>
        <begin position="256"/>
        <end position="268"/>
    </location>
</feature>
<feature type="cross-link" description="Glycyl lysine isopeptide (Lys-Gly) (interchain with G-Cter in SUMO2)" evidence="8">
    <location>
        <position position="637"/>
    </location>
</feature>
<reference evidence="12 13" key="1">
    <citation type="journal article" date="2024" name="Nat. Commun.">
        <title>Phylogenomics reveals the evolutionary origins of lichenization in chlorophyte algae.</title>
        <authorList>
            <person name="Puginier C."/>
            <person name="Libourel C."/>
            <person name="Otte J."/>
            <person name="Skaloud P."/>
            <person name="Haon M."/>
            <person name="Grisel S."/>
            <person name="Petersen M."/>
            <person name="Berrin J.G."/>
            <person name="Delaux P.M."/>
            <person name="Dal Grande F."/>
            <person name="Keller J."/>
        </authorList>
    </citation>
    <scope>NUCLEOTIDE SEQUENCE [LARGE SCALE GENOMIC DNA]</scope>
    <source>
        <strain evidence="12 13">SAG 2036</strain>
    </source>
</reference>
<feature type="binding site" evidence="7 9">
    <location>
        <position position="545"/>
    </location>
    <ligand>
        <name>ATP</name>
        <dbReference type="ChEBI" id="CHEBI:30616"/>
    </ligand>
</feature>
<evidence type="ECO:0000256" key="2">
    <source>
        <dbReference type="ARBA" id="ARBA00022679"/>
    </source>
</evidence>
<dbReference type="Proteomes" id="UP001465755">
    <property type="component" value="Unassembled WGS sequence"/>
</dbReference>
<dbReference type="Gene3D" id="1.10.510.10">
    <property type="entry name" value="Transferase(Phosphotransferase) domain 1"/>
    <property type="match status" value="1"/>
</dbReference>
<evidence type="ECO:0000256" key="6">
    <source>
        <dbReference type="PIRSR" id="PIRSR630616-1"/>
    </source>
</evidence>
<protein>
    <recommendedName>
        <fullName evidence="11">Protein kinase domain-containing protein</fullName>
    </recommendedName>
</protein>
<dbReference type="PROSITE" id="PS00107">
    <property type="entry name" value="PROTEIN_KINASE_ATP"/>
    <property type="match status" value="1"/>
</dbReference>
<feature type="compositionally biased region" description="Basic and acidic residues" evidence="10">
    <location>
        <begin position="369"/>
        <end position="378"/>
    </location>
</feature>
<dbReference type="GO" id="GO:0004674">
    <property type="term" value="F:protein serine/threonine kinase activity"/>
    <property type="evidence" value="ECO:0007669"/>
    <property type="project" value="UniProtKB-KW"/>
</dbReference>
<feature type="region of interest" description="Disordered" evidence="10">
    <location>
        <begin position="365"/>
        <end position="489"/>
    </location>
</feature>
<keyword evidence="13" id="KW-1185">Reference proteome</keyword>
<evidence type="ECO:0000256" key="1">
    <source>
        <dbReference type="ARBA" id="ARBA00022527"/>
    </source>
</evidence>
<keyword evidence="5 7" id="KW-0067">ATP-binding</keyword>
<dbReference type="EMBL" id="JALJOQ010000234">
    <property type="protein sequence ID" value="KAK9788128.1"/>
    <property type="molecule type" value="Genomic_DNA"/>
</dbReference>
<keyword evidence="2" id="KW-0808">Transferase</keyword>
<dbReference type="AlphaFoldDB" id="A0AAW1NNN5"/>
<feature type="binding site" evidence="7">
    <location>
        <position position="653"/>
    </location>
    <ligand>
        <name>ATP</name>
        <dbReference type="ChEBI" id="CHEBI:30616"/>
    </ligand>
</feature>
<dbReference type="GO" id="GO:0005524">
    <property type="term" value="F:ATP binding"/>
    <property type="evidence" value="ECO:0007669"/>
    <property type="project" value="UniProtKB-UniRule"/>
</dbReference>
<dbReference type="PROSITE" id="PS50011">
    <property type="entry name" value="PROTEIN_KINASE_DOM"/>
    <property type="match status" value="1"/>
</dbReference>
<comment type="caution">
    <text evidence="12">The sequence shown here is derived from an EMBL/GenBank/DDBJ whole genome shotgun (WGS) entry which is preliminary data.</text>
</comment>
<feature type="region of interest" description="Disordered" evidence="10">
    <location>
        <begin position="291"/>
        <end position="310"/>
    </location>
</feature>
<feature type="region of interest" description="Disordered" evidence="10">
    <location>
        <begin position="72"/>
        <end position="121"/>
    </location>
</feature>
<organism evidence="12 13">
    <name type="scientific">Symbiochloris irregularis</name>
    <dbReference type="NCBI Taxonomy" id="706552"/>
    <lineage>
        <taxon>Eukaryota</taxon>
        <taxon>Viridiplantae</taxon>
        <taxon>Chlorophyta</taxon>
        <taxon>core chlorophytes</taxon>
        <taxon>Trebouxiophyceae</taxon>
        <taxon>Trebouxiales</taxon>
        <taxon>Trebouxiaceae</taxon>
        <taxon>Symbiochloris</taxon>
    </lineage>
</organism>
<dbReference type="SUPFAM" id="SSF56112">
    <property type="entry name" value="Protein kinase-like (PK-like)"/>
    <property type="match status" value="1"/>
</dbReference>
<evidence type="ECO:0000256" key="4">
    <source>
        <dbReference type="ARBA" id="ARBA00022777"/>
    </source>
</evidence>
<feature type="compositionally biased region" description="Polar residues" evidence="10">
    <location>
        <begin position="407"/>
        <end position="417"/>
    </location>
</feature>
<accession>A0AAW1NNN5</accession>
<dbReference type="InterPro" id="IPR011009">
    <property type="entry name" value="Kinase-like_dom_sf"/>
</dbReference>
<dbReference type="InterPro" id="IPR017441">
    <property type="entry name" value="Protein_kinase_ATP_BS"/>
</dbReference>
<evidence type="ECO:0000256" key="9">
    <source>
        <dbReference type="PROSITE-ProRule" id="PRU10141"/>
    </source>
</evidence>
<evidence type="ECO:0000256" key="3">
    <source>
        <dbReference type="ARBA" id="ARBA00022741"/>
    </source>
</evidence>
<evidence type="ECO:0000256" key="7">
    <source>
        <dbReference type="PIRSR" id="PIRSR630616-2"/>
    </source>
</evidence>
<sequence>MWLIDSLFSTTASPEVQPAVDTEEQILVGVVRQSLPRTDSFFNSVLPFGWLLDPPKPRHAVIATSIFPQLHSEQPSEGQAFEQQTSHQQAEAQTEPTAERSQDDPALQEEKPPEAGSTLIPQECTTEEQIDQMGADCTTAEAAAQQAGQAATASEALGPAAPPAISIAAPCLPAAASQPQALLVAPLPSLTCADPAASDAGIAQAELEAVGSPSTPCKDSETQDAAPMTPVLPELADSPRAAPKPTAKPEPDLGFPSSSAAESAPACEPDTDAEGLVHALEVAPAAGREAGPIAAAQDAAAQPEAGASPLEKALEAKRLQNTASARQEAFKAAESELDQLHKATAAAEAGQQAVQVSGLPVGQSAIEAVGERDQEHVGPETSASEAAGQGSLSGPEDMGEAQRDLITRQNRQQTAEQKSIAAIQPAAVHSPASHHTADYTPEAPHSPPPLPPGLPPGLPGAVSDASDVSSGLSEAETPPSSRTDKGDTQDASAVVAVGNKAALFWSSPASFIVRNFAVGEVLGEGASAIVRRAERIITGMVYAIKCVDHSKVRGDAWARETALHSPLDHPNVLRLHSYWRERGYTCLILEHTSKGSLKEHLQKHGPLPEPEAARIILEVAQGLQYCHKQDVVHRDNKPGNILFGEGGEAKLADFGISAKTRGCSLFCFGTPDYVSPEILATEPHGKPVDAWSLGVMLYEMLLGLRPFAARNGGERQWRILHADFAFPGECRVSHGARDLMRRLLVRDPKKRLSIEGVLQHPWIRTPSTPATALPTPPSAASAAAARAGRHRVMFFSSST</sequence>
<feature type="compositionally biased region" description="Polar residues" evidence="10">
    <location>
        <begin position="72"/>
        <end position="96"/>
    </location>
</feature>
<evidence type="ECO:0000313" key="12">
    <source>
        <dbReference type="EMBL" id="KAK9788128.1"/>
    </source>
</evidence>
<dbReference type="InterPro" id="IPR000719">
    <property type="entry name" value="Prot_kinase_dom"/>
</dbReference>
<dbReference type="PANTHER" id="PTHR24350">
    <property type="entry name" value="SERINE/THREONINE-PROTEIN KINASE IAL-RELATED"/>
    <property type="match status" value="1"/>
</dbReference>
<keyword evidence="3 7" id="KW-0547">Nucleotide-binding</keyword>
<evidence type="ECO:0000259" key="11">
    <source>
        <dbReference type="PROSITE" id="PS50011"/>
    </source>
</evidence>
<dbReference type="Pfam" id="PF00069">
    <property type="entry name" value="Pkinase"/>
    <property type="match status" value="1"/>
</dbReference>
<feature type="region of interest" description="Disordered" evidence="10">
    <location>
        <begin position="204"/>
        <end position="277"/>
    </location>
</feature>
<feature type="compositionally biased region" description="Basic and acidic residues" evidence="10">
    <location>
        <begin position="97"/>
        <end position="113"/>
    </location>
</feature>
<gene>
    <name evidence="12" type="ORF">WJX73_000357</name>
</gene>
<feature type="domain" description="Protein kinase" evidence="11">
    <location>
        <begin position="516"/>
        <end position="763"/>
    </location>
</feature>
<evidence type="ECO:0000313" key="13">
    <source>
        <dbReference type="Proteomes" id="UP001465755"/>
    </source>
</evidence>
<name>A0AAW1NNN5_9CHLO</name>
<evidence type="ECO:0000256" key="5">
    <source>
        <dbReference type="ARBA" id="ARBA00022840"/>
    </source>
</evidence>
<feature type="compositionally biased region" description="Pro residues" evidence="10">
    <location>
        <begin position="444"/>
        <end position="458"/>
    </location>
</feature>
<evidence type="ECO:0000256" key="8">
    <source>
        <dbReference type="PIRSR" id="PIRSR630616-3"/>
    </source>
</evidence>
<keyword evidence="1" id="KW-0723">Serine/threonine-protein kinase</keyword>